<organism evidence="3 4">
    <name type="scientific">Candidatus Thiomargarita nelsonii</name>
    <dbReference type="NCBI Taxonomy" id="1003181"/>
    <lineage>
        <taxon>Bacteria</taxon>
        <taxon>Pseudomonadati</taxon>
        <taxon>Pseudomonadota</taxon>
        <taxon>Gammaproteobacteria</taxon>
        <taxon>Thiotrichales</taxon>
        <taxon>Thiotrichaceae</taxon>
        <taxon>Thiomargarita</taxon>
    </lineage>
</organism>
<feature type="domain" description="SWIM-type" evidence="2">
    <location>
        <begin position="52"/>
        <end position="85"/>
    </location>
</feature>
<evidence type="ECO:0000256" key="1">
    <source>
        <dbReference type="PROSITE-ProRule" id="PRU00325"/>
    </source>
</evidence>
<name>A0A0A6P9D9_9GAMM</name>
<dbReference type="PROSITE" id="PS50966">
    <property type="entry name" value="ZF_SWIM"/>
    <property type="match status" value="1"/>
</dbReference>
<accession>A0A0A6P9D9</accession>
<protein>
    <recommendedName>
        <fullName evidence="2">SWIM-type domain-containing protein</fullName>
    </recommendedName>
</protein>
<proteinExistence type="predicted"/>
<dbReference type="EMBL" id="JSZA02000040">
    <property type="protein sequence ID" value="KHD09342.1"/>
    <property type="molecule type" value="Genomic_DNA"/>
</dbReference>
<evidence type="ECO:0000313" key="4">
    <source>
        <dbReference type="Proteomes" id="UP000030428"/>
    </source>
</evidence>
<evidence type="ECO:0000313" key="3">
    <source>
        <dbReference type="EMBL" id="KHD09342.1"/>
    </source>
</evidence>
<dbReference type="InterPro" id="IPR007527">
    <property type="entry name" value="Znf_SWIM"/>
</dbReference>
<sequence length="430" mass="48304">MHWTTEQVQALAPDAASNQAAKKLLKLKKWPLLAYNEAAIWGECQGSGSKPYQTRIALEEPAFKCSCPSHKFPCKHALALFLLYVQSHNAFKSTEPPPWVAEWLAKRKAKKAKKPVNTAAQVKRVAKREEKVQAGLEELSLWLRDLVRNGLGELQDKPYSFFEDMAARMVDAQAPGLANRIKELAGIRQTGQNWASQLLKAVARLHLLVESYQRLDSLPSDLQHDIRSLIGWTQTKETVLQQTAIRDNWLVLGQYIDSDEILTQRIWLQSAKTGKIALLLNFAHPQSRHSLDLGWITGTLRAAELSFYPSAYPLRAVVKAHDETSSITSLKGAPNLQAAFASYKNALSQLPWIERFPMILENVTPTQANETWWLTDTSQHHLPIISQDLWELLAISGGNAITVFGEWQNNCLYPLGAWNDGNYVDLAPVV</sequence>
<dbReference type="Pfam" id="PF04434">
    <property type="entry name" value="SWIM"/>
    <property type="match status" value="1"/>
</dbReference>
<keyword evidence="1" id="KW-0862">Zinc</keyword>
<dbReference type="AlphaFoldDB" id="A0A0A6P9D9"/>
<reference evidence="3 4" key="1">
    <citation type="journal article" date="2016" name="Front. Microbiol.">
        <title>Single-Cell (Meta-)Genomics of a Dimorphic Candidatus Thiomargarita nelsonii Reveals Genomic Plasticity.</title>
        <authorList>
            <person name="Flood B.E."/>
            <person name="Fliss P."/>
            <person name="Jones D.S."/>
            <person name="Dick G.J."/>
            <person name="Jain S."/>
            <person name="Kaster A.K."/>
            <person name="Winkel M."/>
            <person name="Mussmann M."/>
            <person name="Bailey J."/>
        </authorList>
    </citation>
    <scope>NUCLEOTIDE SEQUENCE [LARGE SCALE GENOMIC DNA]</scope>
    <source>
        <strain evidence="3">Hydrate Ridge</strain>
    </source>
</reference>
<keyword evidence="1" id="KW-0863">Zinc-finger</keyword>
<gene>
    <name evidence="3" type="ORF">PN36_12830</name>
</gene>
<dbReference type="Proteomes" id="UP000030428">
    <property type="component" value="Unassembled WGS sequence"/>
</dbReference>
<keyword evidence="1" id="KW-0479">Metal-binding</keyword>
<evidence type="ECO:0000259" key="2">
    <source>
        <dbReference type="PROSITE" id="PS50966"/>
    </source>
</evidence>
<comment type="caution">
    <text evidence="3">The sequence shown here is derived from an EMBL/GenBank/DDBJ whole genome shotgun (WGS) entry which is preliminary data.</text>
</comment>
<keyword evidence="4" id="KW-1185">Reference proteome</keyword>
<dbReference type="GO" id="GO:0008270">
    <property type="term" value="F:zinc ion binding"/>
    <property type="evidence" value="ECO:0007669"/>
    <property type="project" value="UniProtKB-KW"/>
</dbReference>